<dbReference type="EMBL" id="KQ977220">
    <property type="protein sequence ID" value="KYN04932.1"/>
    <property type="molecule type" value="Genomic_DNA"/>
</dbReference>
<name>A0A195CWM0_9HYME</name>
<evidence type="ECO:0000313" key="1">
    <source>
        <dbReference type="EMBL" id="KYN04932.1"/>
    </source>
</evidence>
<evidence type="ECO:0000313" key="2">
    <source>
        <dbReference type="Proteomes" id="UP000078542"/>
    </source>
</evidence>
<reference evidence="1 2" key="1">
    <citation type="submission" date="2016-03" db="EMBL/GenBank/DDBJ databases">
        <title>Cyphomyrmex costatus WGS genome.</title>
        <authorList>
            <person name="Nygaard S."/>
            <person name="Hu H."/>
            <person name="Boomsma J."/>
            <person name="Zhang G."/>
        </authorList>
    </citation>
    <scope>NUCLEOTIDE SEQUENCE [LARGE SCALE GENOMIC DNA]</scope>
    <source>
        <strain evidence="1">MS0001</strain>
        <tissue evidence="1">Whole body</tissue>
    </source>
</reference>
<dbReference type="AlphaFoldDB" id="A0A195CWM0"/>
<organism evidence="1 2">
    <name type="scientific">Cyphomyrmex costatus</name>
    <dbReference type="NCBI Taxonomy" id="456900"/>
    <lineage>
        <taxon>Eukaryota</taxon>
        <taxon>Metazoa</taxon>
        <taxon>Ecdysozoa</taxon>
        <taxon>Arthropoda</taxon>
        <taxon>Hexapoda</taxon>
        <taxon>Insecta</taxon>
        <taxon>Pterygota</taxon>
        <taxon>Neoptera</taxon>
        <taxon>Endopterygota</taxon>
        <taxon>Hymenoptera</taxon>
        <taxon>Apocrita</taxon>
        <taxon>Aculeata</taxon>
        <taxon>Formicoidea</taxon>
        <taxon>Formicidae</taxon>
        <taxon>Myrmicinae</taxon>
        <taxon>Cyphomyrmex</taxon>
    </lineage>
</organism>
<gene>
    <name evidence="1" type="ORF">ALC62_04317</name>
</gene>
<protein>
    <submittedName>
        <fullName evidence="1">Uncharacterized protein</fullName>
    </submittedName>
</protein>
<proteinExistence type="predicted"/>
<accession>A0A195CWM0</accession>
<dbReference type="Proteomes" id="UP000078542">
    <property type="component" value="Unassembled WGS sequence"/>
</dbReference>
<keyword evidence="2" id="KW-1185">Reference proteome</keyword>
<sequence length="173" mass="19760">MKKVVIALIISVDHGPANKKDERMSSMSGLYTIKNISNNTYSKDIKTVISYIVSGWKKCCKCQHFYELCEYVNTTGLIAFPEGTILRSEKIFFHMYPLKRDIYHLYCINIKLVKFSPVFCLSRRWKRLREGRSGPTGRAVRFSDCLRAAGTTKPAGPKNVNGKRRICLIEDGV</sequence>